<dbReference type="PANTHER" id="PTHR39181:SF1">
    <property type="entry name" value="TYROSINE-PROTEIN PHOSPHATASE YWQE"/>
    <property type="match status" value="1"/>
</dbReference>
<dbReference type="EC" id="3.1.3.48" evidence="2"/>
<sequence>MFSFFTKKDFLVDYLEGFVDIHNHILPGIDDGAKNVEESIEIIKEFREIGVNSFICTPHIMNNYYENTPDIINKAYNRLLAGIKKEGLNVNIVPAAEHMIDDNFENILSKNEVMPLGKDHLLVEMSFLQPSINFEIAVNQIQSKRLFPVLAHPERYSYYHKDFSKFEYFKNLGIKFQLNILSLGDYYGKDVRKTALKLLEKDMYDFIGSDVHFLSQIKHIKRITLRPNTISKVQNLISNKL</sequence>
<gene>
    <name evidence="5" type="ORF">HCU67_08740</name>
</gene>
<proteinExistence type="inferred from homology"/>
<name>A0ABX1GT03_9FLAO</name>
<organism evidence="5 6">
    <name type="scientific">Croceivirga thetidis</name>
    <dbReference type="NCBI Taxonomy" id="2721623"/>
    <lineage>
        <taxon>Bacteria</taxon>
        <taxon>Pseudomonadati</taxon>
        <taxon>Bacteroidota</taxon>
        <taxon>Flavobacteriia</taxon>
        <taxon>Flavobacteriales</taxon>
        <taxon>Flavobacteriaceae</taxon>
        <taxon>Croceivirga</taxon>
    </lineage>
</organism>
<evidence type="ECO:0000313" key="6">
    <source>
        <dbReference type="Proteomes" id="UP000718451"/>
    </source>
</evidence>
<accession>A0ABX1GT03</accession>
<keyword evidence="6" id="KW-1185">Reference proteome</keyword>
<protein>
    <recommendedName>
        <fullName evidence="2">protein-tyrosine-phosphatase</fullName>
        <ecNumber evidence="2">3.1.3.48</ecNumber>
    </recommendedName>
</protein>
<dbReference type="PIRSF" id="PIRSF016557">
    <property type="entry name" value="Caps_synth_CpsB"/>
    <property type="match status" value="1"/>
</dbReference>
<dbReference type="Pfam" id="PF19567">
    <property type="entry name" value="CpsB_CapC"/>
    <property type="match status" value="1"/>
</dbReference>
<dbReference type="InterPro" id="IPR016195">
    <property type="entry name" value="Pol/histidinol_Pase-like"/>
</dbReference>
<reference evidence="5 6" key="1">
    <citation type="submission" date="2020-04" db="EMBL/GenBank/DDBJ databases">
        <authorList>
            <person name="Yoon J."/>
        </authorList>
    </citation>
    <scope>NUCLEOTIDE SEQUENCE [LARGE SCALE GENOMIC DNA]</scope>
    <source>
        <strain evidence="5 6">DJ-13</strain>
    </source>
</reference>
<comment type="similarity">
    <text evidence="1">Belongs to the metallo-dependent hydrolases superfamily. CpsB/CapC family.</text>
</comment>
<dbReference type="Gene3D" id="3.20.20.140">
    <property type="entry name" value="Metal-dependent hydrolases"/>
    <property type="match status" value="1"/>
</dbReference>
<dbReference type="SUPFAM" id="SSF89550">
    <property type="entry name" value="PHP domain-like"/>
    <property type="match status" value="1"/>
</dbReference>
<evidence type="ECO:0000256" key="3">
    <source>
        <dbReference type="ARBA" id="ARBA00022801"/>
    </source>
</evidence>
<dbReference type="InterPro" id="IPR016667">
    <property type="entry name" value="Caps_polysacc_synth_CpsB/CapC"/>
</dbReference>
<comment type="caution">
    <text evidence="5">The sequence shown here is derived from an EMBL/GenBank/DDBJ whole genome shotgun (WGS) entry which is preliminary data.</text>
</comment>
<keyword evidence="3" id="KW-0378">Hydrolase</keyword>
<evidence type="ECO:0000256" key="2">
    <source>
        <dbReference type="ARBA" id="ARBA00013064"/>
    </source>
</evidence>
<dbReference type="EMBL" id="JAAWWL010000002">
    <property type="protein sequence ID" value="NKI32025.1"/>
    <property type="molecule type" value="Genomic_DNA"/>
</dbReference>
<dbReference type="PANTHER" id="PTHR39181">
    <property type="entry name" value="TYROSINE-PROTEIN PHOSPHATASE YWQE"/>
    <property type="match status" value="1"/>
</dbReference>
<dbReference type="RefSeq" id="WP_168552251.1">
    <property type="nucleotide sequence ID" value="NZ_JAAWWL010000002.1"/>
</dbReference>
<dbReference type="Proteomes" id="UP000718451">
    <property type="component" value="Unassembled WGS sequence"/>
</dbReference>
<evidence type="ECO:0000313" key="5">
    <source>
        <dbReference type="EMBL" id="NKI32025.1"/>
    </source>
</evidence>
<evidence type="ECO:0000256" key="1">
    <source>
        <dbReference type="ARBA" id="ARBA00005750"/>
    </source>
</evidence>
<comment type="catalytic activity">
    <reaction evidence="4">
        <text>O-phospho-L-tyrosyl-[protein] + H2O = L-tyrosyl-[protein] + phosphate</text>
        <dbReference type="Rhea" id="RHEA:10684"/>
        <dbReference type="Rhea" id="RHEA-COMP:10136"/>
        <dbReference type="Rhea" id="RHEA-COMP:20101"/>
        <dbReference type="ChEBI" id="CHEBI:15377"/>
        <dbReference type="ChEBI" id="CHEBI:43474"/>
        <dbReference type="ChEBI" id="CHEBI:46858"/>
        <dbReference type="ChEBI" id="CHEBI:61978"/>
        <dbReference type="EC" id="3.1.3.48"/>
    </reaction>
</comment>
<evidence type="ECO:0000256" key="4">
    <source>
        <dbReference type="ARBA" id="ARBA00051722"/>
    </source>
</evidence>